<dbReference type="STRING" id="771870.F7VW65"/>
<sequence>MQSLFTVNNNVSLISLTIAPSAWVASLAVLLFFLYFYLPQLASLKALFFRVNFLDKAKGSHRKHQVGAYSTAPRDPRYREGIEEINRRNWNRNYHQHQYRDGDYDDDDDYYQQYQYQQQYYPDHDGAQGIERKELHYRQRQQKAIADKQLPALLEFFGRKKSNDSNISSDGISPTNSPKRLTKERGKEKSGGLSSFGRKIIYRTSRDSSPSPATSSTIARHVISYGPRPIFANYDSGNGGPAEEPRASRPPSRRFTGGLRALSLAPSETPRPQHPHHPHQQATPFGYPSVHSGFRSDDTESDMSDQEADGGETSHGGYSPPAWRRLGNGDRSSGFWRKANSHLNDIDPLLLNGFGGLGGGLGNGGWSREFETSPEYDSMNEDDMDQDAILQKAIRTRLPTGSLSPEKERSPEPEYARRQQLQKQAELRQQQHQRLAPVIEEDDVKIKEEPMEEDAGMVLRGLPHFRFAVRAEVHQRTEPIETAVAFLRKWLGPLTRSWSSMFLSGLVAILSYAAMRSLFQPASMSPVPDLVKVAGVARSFEPLIYYSENGIQQVGDLQATGVAVWDLGESVRSSNLTSAPIIVKELDELSESLKTLAIELTKFFANVDGDIDGILIVMDWARRELSQLQHLPSPPLSSFFDNMHNILSTLGILEDPSTSQPTRLGLLATSLFGPSTPQRTRTTLQRTFNEFLAVLEEAITNELQHSLAIFALFEAIDHQFLNLARTVVRESSLQESLHADLLSSLWTRILGAKASDIQKYERNRLLLLNVREKTVRNKGILVEHNHKLLALKASLENLRRKLVSPLVRSVNSSTLTVDEQIRGLEDVGLYLEGVRTRQKGKLMEMLYGGGYGGNGGYRAGSTLEGQQQGGGYGGYGGQYGGGYGGGQHGGGGEQREVRLVADAGGHGHHGSASGGTTRSMHEGQQHHRGGAMSHAEVTGKVFGF</sequence>
<organism evidence="3 4">
    <name type="scientific">Sordaria macrospora (strain ATCC MYA-333 / DSM 997 / K(L3346) / K-hell)</name>
    <dbReference type="NCBI Taxonomy" id="771870"/>
    <lineage>
        <taxon>Eukaryota</taxon>
        <taxon>Fungi</taxon>
        <taxon>Dikarya</taxon>
        <taxon>Ascomycota</taxon>
        <taxon>Pezizomycotina</taxon>
        <taxon>Sordariomycetes</taxon>
        <taxon>Sordariomycetidae</taxon>
        <taxon>Sordariales</taxon>
        <taxon>Sordariaceae</taxon>
        <taxon>Sordaria</taxon>
    </lineage>
</organism>
<dbReference type="OrthoDB" id="4202871at2759"/>
<feature type="region of interest" description="Disordered" evidence="1">
    <location>
        <begin position="903"/>
        <end position="937"/>
    </location>
</feature>
<feature type="compositionally biased region" description="Low complexity" evidence="1">
    <location>
        <begin position="207"/>
        <end position="218"/>
    </location>
</feature>
<keyword evidence="2" id="KW-0812">Transmembrane</keyword>
<feature type="compositionally biased region" description="Low complexity" evidence="1">
    <location>
        <begin position="418"/>
        <end position="433"/>
    </location>
</feature>
<feature type="compositionally biased region" description="Acidic residues" evidence="1">
    <location>
        <begin position="299"/>
        <end position="310"/>
    </location>
</feature>
<dbReference type="Proteomes" id="UP000001881">
    <property type="component" value="Unassembled WGS sequence"/>
</dbReference>
<evidence type="ECO:0000256" key="2">
    <source>
        <dbReference type="SAM" id="Phobius"/>
    </source>
</evidence>
<feature type="transmembrane region" description="Helical" evidence="2">
    <location>
        <begin position="12"/>
        <end position="38"/>
    </location>
</feature>
<protein>
    <submittedName>
        <fullName evidence="3">WGS project CABT00000000 data, contig 2.10</fullName>
    </submittedName>
</protein>
<keyword evidence="2" id="KW-0472">Membrane</keyword>
<accession>F7VW65</accession>
<dbReference type="KEGG" id="smp:10810780"/>
<name>F7VW65_SORMK</name>
<dbReference type="HOGENOM" id="CLU_011243_2_0_1"/>
<feature type="compositionally biased region" description="Basic and acidic residues" evidence="1">
    <location>
        <begin position="181"/>
        <end position="190"/>
    </location>
</feature>
<feature type="region of interest" description="Disordered" evidence="1">
    <location>
        <begin position="395"/>
        <end position="433"/>
    </location>
</feature>
<evidence type="ECO:0000313" key="4">
    <source>
        <dbReference type="Proteomes" id="UP000001881"/>
    </source>
</evidence>
<dbReference type="InParanoid" id="F7VW65"/>
<feature type="region of interest" description="Disordered" evidence="1">
    <location>
        <begin position="233"/>
        <end position="327"/>
    </location>
</feature>
<dbReference type="EMBL" id="CABT02000010">
    <property type="protein sequence ID" value="CCC09887.1"/>
    <property type="molecule type" value="Genomic_DNA"/>
</dbReference>
<proteinExistence type="predicted"/>
<dbReference type="eggNOG" id="ENOG502SKYR">
    <property type="taxonomic scope" value="Eukaryota"/>
</dbReference>
<keyword evidence="4" id="KW-1185">Reference proteome</keyword>
<evidence type="ECO:0000256" key="1">
    <source>
        <dbReference type="SAM" id="MobiDB-lite"/>
    </source>
</evidence>
<feature type="compositionally biased region" description="Low complexity" evidence="1">
    <location>
        <begin position="164"/>
        <end position="173"/>
    </location>
</feature>
<dbReference type="GeneID" id="10810780"/>
<evidence type="ECO:0000313" key="3">
    <source>
        <dbReference type="EMBL" id="CCC09887.1"/>
    </source>
</evidence>
<feature type="compositionally biased region" description="Basic and acidic residues" evidence="1">
    <location>
        <begin position="405"/>
        <end position="417"/>
    </location>
</feature>
<comment type="caution">
    <text evidence="3">The sequence shown here is derived from an EMBL/GenBank/DDBJ whole genome shotgun (WGS) entry which is preliminary data.</text>
</comment>
<reference evidence="3 4" key="1">
    <citation type="journal article" date="2010" name="PLoS Genet.">
        <title>De novo assembly of a 40 Mb eukaryotic genome from short sequence reads: Sordaria macrospora, a model organism for fungal morphogenesis.</title>
        <authorList>
            <person name="Nowrousian M."/>
            <person name="Stajich J."/>
            <person name="Chu M."/>
            <person name="Engh I."/>
            <person name="Espagne E."/>
            <person name="Halliday K."/>
            <person name="Kamerewerd J."/>
            <person name="Kempken F."/>
            <person name="Knab B."/>
            <person name="Kuo H.C."/>
            <person name="Osiewacz H.D."/>
            <person name="Poeggeler S."/>
            <person name="Read N."/>
            <person name="Seiler S."/>
            <person name="Smith K."/>
            <person name="Zickler D."/>
            <person name="Kueck U."/>
            <person name="Freitag M."/>
        </authorList>
    </citation>
    <scope>NUCLEOTIDE SEQUENCE [LARGE SCALE GENOMIC DNA]</scope>
    <source>
        <strain evidence="4">ATCC MYA-333 / DSM 997 / K(L3346) / K-hell</strain>
        <tissue evidence="3">Mycelium</tissue>
    </source>
</reference>
<gene>
    <name evidence="3" type="ORF">SMAC_03443</name>
</gene>
<dbReference type="VEuPathDB" id="FungiDB:SMAC_03443"/>
<dbReference type="AlphaFoldDB" id="F7VW65"/>
<keyword evidence="2" id="KW-1133">Transmembrane helix</keyword>
<feature type="region of interest" description="Disordered" evidence="1">
    <location>
        <begin position="161"/>
        <end position="218"/>
    </location>
</feature>